<name>A0A161LR72_9ACTN</name>
<sequence>MRANRAASDPQVAGPSVPVMRKRSSILAGLAAAAVLAAPAAASAGSAAPGAPAAAAAPSASGTKTFSFRGMNLKIPSGWKVHREGDIVTVVTGKCRFPEPFVPGCRSFWVFGPKAITRVPVGGGYITYTGKNQFHPFSGVVPCPFTDKTAWHADGKRATTGLRQVGRGHKAKYAAWPNTCVTHGSGRKTASFTQREWFLPTSKILVVDVWNTPGLANVLKNATWS</sequence>
<gene>
    <name evidence="1" type="ORF">PS9374_05756</name>
</gene>
<reference evidence="2" key="2">
    <citation type="submission" date="2016-04" db="EMBL/GenBank/DDBJ databases">
        <title>Planomonospora sphaerica JCM9374 whole genome shotgun sequence.</title>
        <authorList>
            <person name="Suzuki T."/>
            <person name="Dohra H."/>
            <person name="Kodani S."/>
        </authorList>
    </citation>
    <scope>NUCLEOTIDE SEQUENCE [LARGE SCALE GENOMIC DNA]</scope>
    <source>
        <strain evidence="2">JCM 9374</strain>
    </source>
</reference>
<dbReference type="AlphaFoldDB" id="A0A161LR72"/>
<reference evidence="1 2" key="1">
    <citation type="journal article" date="2016" name="Genome Announc.">
        <title>Draft Genome Sequence of Planomonospora sphaerica JCM9374, a Rare Actinomycete.</title>
        <authorList>
            <person name="Dohra H."/>
            <person name="Suzuki T."/>
            <person name="Inoue Y."/>
            <person name="Kodani S."/>
        </authorList>
    </citation>
    <scope>NUCLEOTIDE SEQUENCE [LARGE SCALE GENOMIC DNA]</scope>
    <source>
        <strain evidence="1 2">JCM 9374</strain>
    </source>
</reference>
<evidence type="ECO:0000313" key="2">
    <source>
        <dbReference type="Proteomes" id="UP000077701"/>
    </source>
</evidence>
<evidence type="ECO:0000313" key="1">
    <source>
        <dbReference type="EMBL" id="GAT70076.1"/>
    </source>
</evidence>
<dbReference type="GO" id="GO:0004674">
    <property type="term" value="F:protein serine/threonine kinase activity"/>
    <property type="evidence" value="ECO:0007669"/>
    <property type="project" value="UniProtKB-KW"/>
</dbReference>
<organism evidence="1 2">
    <name type="scientific">Planomonospora sphaerica</name>
    <dbReference type="NCBI Taxonomy" id="161355"/>
    <lineage>
        <taxon>Bacteria</taxon>
        <taxon>Bacillati</taxon>
        <taxon>Actinomycetota</taxon>
        <taxon>Actinomycetes</taxon>
        <taxon>Streptosporangiales</taxon>
        <taxon>Streptosporangiaceae</taxon>
        <taxon>Planomonospora</taxon>
    </lineage>
</organism>
<comment type="caution">
    <text evidence="1">The sequence shown here is derived from an EMBL/GenBank/DDBJ whole genome shotgun (WGS) entry which is preliminary data.</text>
</comment>
<protein>
    <submittedName>
        <fullName evidence="1">Serine/threonine protein kinase</fullName>
    </submittedName>
</protein>
<dbReference type="EMBL" id="BDCX01000016">
    <property type="protein sequence ID" value="GAT70076.1"/>
    <property type="molecule type" value="Genomic_DNA"/>
</dbReference>
<keyword evidence="1" id="KW-0418">Kinase</keyword>
<accession>A0A161LR72</accession>
<dbReference type="Proteomes" id="UP000077701">
    <property type="component" value="Unassembled WGS sequence"/>
</dbReference>
<keyword evidence="1" id="KW-0808">Transferase</keyword>
<keyword evidence="1" id="KW-0723">Serine/threonine-protein kinase</keyword>
<keyword evidence="2" id="KW-1185">Reference proteome</keyword>
<proteinExistence type="predicted"/>